<dbReference type="SUPFAM" id="SSF53474">
    <property type="entry name" value="alpha/beta-Hydrolases"/>
    <property type="match status" value="1"/>
</dbReference>
<comment type="similarity">
    <text evidence="1">Belongs to the 'GDXG' lipolytic enzyme family.</text>
</comment>
<dbReference type="RefSeq" id="WP_204118431.1">
    <property type="nucleotide sequence ID" value="NZ_BOLV01000004.1"/>
</dbReference>
<organism evidence="4 5">
    <name type="scientific">Lacticaseibacillus suilingensis</name>
    <dbReference type="NCBI Taxonomy" id="2799577"/>
    <lineage>
        <taxon>Bacteria</taxon>
        <taxon>Bacillati</taxon>
        <taxon>Bacillota</taxon>
        <taxon>Bacilli</taxon>
        <taxon>Lactobacillales</taxon>
        <taxon>Lactobacillaceae</taxon>
        <taxon>Lacticaseibacillus</taxon>
    </lineage>
</organism>
<reference evidence="5" key="1">
    <citation type="journal article" date="2019" name="Int. J. Syst. Evol. Microbiol.">
        <title>The Global Catalogue of Microorganisms (GCM) 10K type strain sequencing project: providing services to taxonomists for standard genome sequencing and annotation.</title>
        <authorList>
            <consortium name="The Broad Institute Genomics Platform"/>
            <consortium name="The Broad Institute Genome Sequencing Center for Infectious Disease"/>
            <person name="Wu L."/>
            <person name="Ma J."/>
        </authorList>
    </citation>
    <scope>NUCLEOTIDE SEQUENCE [LARGE SCALE GENOMIC DNA]</scope>
    <source>
        <strain evidence="5">CCM 9110</strain>
    </source>
</reference>
<keyword evidence="5" id="KW-1185">Reference proteome</keyword>
<comment type="caution">
    <text evidence="4">The sequence shown here is derived from an EMBL/GenBank/DDBJ whole genome shotgun (WGS) entry which is preliminary data.</text>
</comment>
<dbReference type="Pfam" id="PF20434">
    <property type="entry name" value="BD-FAE"/>
    <property type="match status" value="1"/>
</dbReference>
<dbReference type="InterPro" id="IPR002168">
    <property type="entry name" value="Lipase_GDXG_HIS_AS"/>
</dbReference>
<dbReference type="InterPro" id="IPR050300">
    <property type="entry name" value="GDXG_lipolytic_enzyme"/>
</dbReference>
<accession>A0ABW4BK37</accession>
<dbReference type="InterPro" id="IPR029058">
    <property type="entry name" value="AB_hydrolase_fold"/>
</dbReference>
<protein>
    <submittedName>
        <fullName evidence="4">Alpha/beta hydrolase</fullName>
    </submittedName>
</protein>
<evidence type="ECO:0000313" key="5">
    <source>
        <dbReference type="Proteomes" id="UP001597199"/>
    </source>
</evidence>
<dbReference type="EMBL" id="JBHTOA010000048">
    <property type="protein sequence ID" value="MFD1400062.1"/>
    <property type="molecule type" value="Genomic_DNA"/>
</dbReference>
<evidence type="ECO:0000256" key="1">
    <source>
        <dbReference type="ARBA" id="ARBA00010515"/>
    </source>
</evidence>
<gene>
    <name evidence="4" type="ORF">ACFQ41_12160</name>
</gene>
<evidence type="ECO:0000313" key="4">
    <source>
        <dbReference type="EMBL" id="MFD1400062.1"/>
    </source>
</evidence>
<name>A0ABW4BK37_9LACO</name>
<dbReference type="Proteomes" id="UP001597199">
    <property type="component" value="Unassembled WGS sequence"/>
</dbReference>
<sequence length="259" mass="28316">MKTDLDVAYGPGALQKADFYYPDTPNGAAIVFVHGGGWIRGDKSADSDIGETFANAGYLVALPNYRLAPADRFPAAQDDLASFMTWFEQSDYTFDRQRVGLLGASVGGTMAITQSLQSGQPVVSWSAIVDFANWVQQHPTVKAALDAREELGLTEIHAIHNAFYKYFIQTYLGDLTPEKLTAVNPMNHLTTTLGPTLMYNATDELSPLPGVFRFLEQAAAFKRDIAVHVVPGSGHARDYTAFALPGTLAFFNYHLQVTD</sequence>
<feature type="domain" description="BD-FAE-like" evidence="3">
    <location>
        <begin position="18"/>
        <end position="202"/>
    </location>
</feature>
<evidence type="ECO:0000256" key="2">
    <source>
        <dbReference type="ARBA" id="ARBA00022801"/>
    </source>
</evidence>
<keyword evidence="2 4" id="KW-0378">Hydrolase</keyword>
<dbReference type="InterPro" id="IPR049492">
    <property type="entry name" value="BD-FAE-like_dom"/>
</dbReference>
<dbReference type="PANTHER" id="PTHR48081">
    <property type="entry name" value="AB HYDROLASE SUPERFAMILY PROTEIN C4A8.06C"/>
    <property type="match status" value="1"/>
</dbReference>
<proteinExistence type="inferred from homology"/>
<dbReference type="PROSITE" id="PS01173">
    <property type="entry name" value="LIPASE_GDXG_HIS"/>
    <property type="match status" value="1"/>
</dbReference>
<dbReference type="Gene3D" id="3.40.50.1820">
    <property type="entry name" value="alpha/beta hydrolase"/>
    <property type="match status" value="1"/>
</dbReference>
<dbReference type="GO" id="GO:0016787">
    <property type="term" value="F:hydrolase activity"/>
    <property type="evidence" value="ECO:0007669"/>
    <property type="project" value="UniProtKB-KW"/>
</dbReference>
<evidence type="ECO:0000259" key="3">
    <source>
        <dbReference type="Pfam" id="PF20434"/>
    </source>
</evidence>